<reference evidence="2" key="1">
    <citation type="submission" date="2021-09" db="EMBL/GenBank/DDBJ databases">
        <title>The genome of Mauremys mutica provides insights into the evolution of semi-aquatic lifestyle.</title>
        <authorList>
            <person name="Gong S."/>
            <person name="Gao Y."/>
        </authorList>
    </citation>
    <scope>NUCLEOTIDE SEQUENCE</scope>
    <source>
        <strain evidence="2">MM-2020</strain>
        <tissue evidence="2">Muscle</tissue>
    </source>
</reference>
<evidence type="ECO:0000256" key="1">
    <source>
        <dbReference type="SAM" id="MobiDB-lite"/>
    </source>
</evidence>
<evidence type="ECO:0000313" key="3">
    <source>
        <dbReference type="Proteomes" id="UP000827986"/>
    </source>
</evidence>
<name>A0A9D4AWP7_9SAUR</name>
<feature type="region of interest" description="Disordered" evidence="1">
    <location>
        <begin position="95"/>
        <end position="130"/>
    </location>
</feature>
<dbReference type="Proteomes" id="UP000827986">
    <property type="component" value="Unassembled WGS sequence"/>
</dbReference>
<protein>
    <submittedName>
        <fullName evidence="2">Uncharacterized protein</fullName>
    </submittedName>
</protein>
<proteinExistence type="predicted"/>
<dbReference type="AlphaFoldDB" id="A0A9D4AWP7"/>
<gene>
    <name evidence="2" type="ORF">KIL84_017297</name>
</gene>
<accession>A0A9D4AWP7</accession>
<keyword evidence="3" id="KW-1185">Reference proteome</keyword>
<dbReference type="EMBL" id="JAHDVG010000482">
    <property type="protein sequence ID" value="KAH1173458.1"/>
    <property type="molecule type" value="Genomic_DNA"/>
</dbReference>
<evidence type="ECO:0000313" key="2">
    <source>
        <dbReference type="EMBL" id="KAH1173458.1"/>
    </source>
</evidence>
<organism evidence="2 3">
    <name type="scientific">Mauremys mutica</name>
    <name type="common">yellowpond turtle</name>
    <dbReference type="NCBI Taxonomy" id="74926"/>
    <lineage>
        <taxon>Eukaryota</taxon>
        <taxon>Metazoa</taxon>
        <taxon>Chordata</taxon>
        <taxon>Craniata</taxon>
        <taxon>Vertebrata</taxon>
        <taxon>Euteleostomi</taxon>
        <taxon>Archelosauria</taxon>
        <taxon>Testudinata</taxon>
        <taxon>Testudines</taxon>
        <taxon>Cryptodira</taxon>
        <taxon>Durocryptodira</taxon>
        <taxon>Testudinoidea</taxon>
        <taxon>Geoemydidae</taxon>
        <taxon>Geoemydinae</taxon>
        <taxon>Mauremys</taxon>
    </lineage>
</organism>
<sequence length="130" mass="13836">MILQESKGQLGEILENVLSEEKLNLPFSVIVSSVSKINVEPKSMRWLATASHVDWKGNSTSGSCSLWVVCAQNNLVGLFADSLTSAQIPLVYASARPSPSCPPTDSTTPAGTMHLVGPPLLQDRGKSRAS</sequence>
<comment type="caution">
    <text evidence="2">The sequence shown here is derived from an EMBL/GenBank/DDBJ whole genome shotgun (WGS) entry which is preliminary data.</text>
</comment>